<dbReference type="Pfam" id="PF13432">
    <property type="entry name" value="TPR_16"/>
    <property type="match status" value="1"/>
</dbReference>
<dbReference type="PROSITE" id="PS50293">
    <property type="entry name" value="TPR_REGION"/>
    <property type="match status" value="1"/>
</dbReference>
<feature type="compositionally biased region" description="Pro residues" evidence="10">
    <location>
        <begin position="381"/>
        <end position="396"/>
    </location>
</feature>
<feature type="repeat" description="TPR" evidence="9">
    <location>
        <begin position="685"/>
        <end position="718"/>
    </location>
</feature>
<feature type="compositionally biased region" description="Basic residues" evidence="10">
    <location>
        <begin position="1"/>
        <end position="11"/>
    </location>
</feature>
<feature type="compositionally biased region" description="Low complexity" evidence="10">
    <location>
        <begin position="112"/>
        <end position="126"/>
    </location>
</feature>
<feature type="compositionally biased region" description="Low complexity" evidence="10">
    <location>
        <begin position="918"/>
        <end position="931"/>
    </location>
</feature>
<feature type="compositionally biased region" description="Low complexity" evidence="10">
    <location>
        <begin position="12"/>
        <end position="25"/>
    </location>
</feature>
<name>A0A0L0VDY4_9BASI</name>
<feature type="compositionally biased region" description="Low complexity" evidence="10">
    <location>
        <begin position="1739"/>
        <end position="1750"/>
    </location>
</feature>
<feature type="compositionally biased region" description="Low complexity" evidence="10">
    <location>
        <begin position="307"/>
        <end position="323"/>
    </location>
</feature>
<gene>
    <name evidence="11" type="ORF">PSTG_09249</name>
</gene>
<evidence type="ECO:0000256" key="4">
    <source>
        <dbReference type="ARBA" id="ARBA00022803"/>
    </source>
</evidence>
<feature type="compositionally biased region" description="Gly residues" evidence="10">
    <location>
        <begin position="338"/>
        <end position="347"/>
    </location>
</feature>
<feature type="compositionally biased region" description="Polar residues" evidence="10">
    <location>
        <begin position="1234"/>
        <end position="1253"/>
    </location>
</feature>
<feature type="repeat" description="TPR" evidence="9">
    <location>
        <begin position="576"/>
        <end position="609"/>
    </location>
</feature>
<protein>
    <submittedName>
        <fullName evidence="11">Uncharacterized protein</fullName>
    </submittedName>
</protein>
<feature type="compositionally biased region" description="Low complexity" evidence="10">
    <location>
        <begin position="1353"/>
        <end position="1364"/>
    </location>
</feature>
<sequence>MSGHPLHHHHPPSGQSYPYSTSPSTPGHPPGHLYHSSHRSSISASLPPPPPHTNGHSGPPHLSGPPPPNSSAARHGSAQVPPPPTQSAPGTQQAHHHSAPQGHPSSIHHHQSNSNHNHNNNTIPQQQPNPHPHHPPPGPAGSYHQSQLPHHPPSAHGHHINHSRDHPQHMKEYHHPHPSHPHSHSHSLSSSSQRDQRSDSIIHRERDHQPTRSHPHIHPSPSEPAGSLARDQQQLPRDPQSAQAAHPPALPHQPPPPNGHPNSSAHAAAVANHHHHHQHQHQHQHHHQHQHPLAPPPPGHHSPHSISMVSQQPNQSSSSSAHVGPPPPPPLHHHAGPAGNGTGGGPGTHTLPGPSAQQSALPPALPSNHPGGGATSRQLAQPPPQPAGANGGPPPDDATVASILRDGDLNLQKQIGDWRPSTNPLIENLVKGTELTWVAAGSASETLGDYKRALECFERALKHNPLSVPALTKAAGIHRHQERFKAAANYFSRLLKIHEGSGEIWGALGHCYLMLDELPRAYTSYQQALHHFPTPKSEPKLWYGIGILYDRYGSLEHAEEAFSSVIMMDPHFEKANEIYFRLGIIYKQQRKAELSLECFQWILDKPPSPLTEIDIWFQIGHVHEQQGNFDQAKEAYERVLSENPTHAKVLQQLGGLYCREGSSFYNPQEAAHILTRSLSVDPGDPFSWYLLARVYMTIQDYTRAYESYQQAVYRDGKNPAFWCSIGVLYYAICQYHDSLDAYSRAIRINPYLSEVWFNLGALYESCNDQMPDAIDAYQRAIQLDSNNAHIQRRLEEIKLHQDTGAPLGPPPSPRDMNHSSPNWPFPNTLNASAEAGFGHSALAHEETAAKPPPVSHSPVATRPISPVVPSARVGLPRPGTASSASGLRPQSAGPFAHGPPPASMNIPPPHHPAHAGHGHPSAPQHGPPSASLNRRQSGGHGPLAPMEFESSPRLGTRGPPSAQHNLPHIRSVVDSQSRGPSPAPPAPESLRRPMSISGPGSAPREILSPRTSPSIRSNIPPGERAQYPSVPNGRPPAHHGPPPIYSRYPSSAMQVDETLPPQSQQQAPVAAAGSMGRDRDRERPMRDSIRLRPHSPEYRASPVERDNRGQPGSASSAMYPRDYPGSAYPPPPQQHHQAPYDPRHPSPGLRAGPGSHRFSPDQSTVPSPSWPGADHRGGPPPPGAAPLSPENRRPGSQAGYPAHYPPPNMPPNQMASAQHAPPGRRYDPRYDETTIPSHRQSVSHEQQASSSPRPRSAVQRPYNEDAERQKALTTVRQGQPSPTPSFTASEFSGPAAGAPRRTARTKLLNNSNNSNKEDDFPPTNHARRRKLPISRSGPTSANPTSTTVPPPANSAVVPATQPVMAPTPPVQAPTTTAAREGSQLTQKKEKKKVANTKFRATMKTKVTENPKRPSPSPAPPITNPPEAPSNRAGQPGSPPPPPAAPPAGNPSLPDRKVDEEFEEYDEVADALLSFAGQPPRRALASQPSPTVQSPHSGPPITSRSGPAIKTNVRRGNNGVSPGSEKSALVGGGGSPSNSPHSVAHRSTIESPNRAGSSPESTLVVGHPNNYSGGGRMHQSGILSDNGAGVSSSQHSAYPPGFSKRNRVEESSPTAGEASAPDPKRSRASVAAGQPSPRSQTHSDGRSPHSGGGSAGSKTSIMSLTGGKKGIMNDENENHGLASSSSGPTRRTKKSISSTVPPPSSTISVEEHPKPVPQHLDGPRRTDEKTQPLPADHDQQQQQPQESPPIDHQLKSRVEAEEGEVFSTNHDTEKEKENSNGIEEGEEQEDDDVDHHRPGPAADDDDGHDDGHDDVEDVEDGEDDDEDDQMDVS</sequence>
<dbReference type="PANTHER" id="PTHR14017">
    <property type="entry name" value="LYSINE-SPECIFIC DEMETHYLASE"/>
    <property type="match status" value="1"/>
</dbReference>
<feature type="compositionally biased region" description="Polar residues" evidence="10">
    <location>
        <begin position="1485"/>
        <end position="1504"/>
    </location>
</feature>
<dbReference type="GO" id="GO:0017053">
    <property type="term" value="C:transcription repressor complex"/>
    <property type="evidence" value="ECO:0007669"/>
    <property type="project" value="TreeGrafter"/>
</dbReference>
<feature type="repeat" description="TPR" evidence="9">
    <location>
        <begin position="502"/>
        <end position="535"/>
    </location>
</feature>
<feature type="region of interest" description="Disordered" evidence="10">
    <location>
        <begin position="800"/>
        <end position="831"/>
    </location>
</feature>
<dbReference type="GO" id="GO:0000978">
    <property type="term" value="F:RNA polymerase II cis-regulatory region sequence-specific DNA binding"/>
    <property type="evidence" value="ECO:0007669"/>
    <property type="project" value="TreeGrafter"/>
</dbReference>
<evidence type="ECO:0000256" key="10">
    <source>
        <dbReference type="SAM" id="MobiDB-lite"/>
    </source>
</evidence>
<feature type="repeat" description="TPR" evidence="9">
    <location>
        <begin position="613"/>
        <end position="646"/>
    </location>
</feature>
<feature type="region of interest" description="Disordered" evidence="10">
    <location>
        <begin position="845"/>
        <end position="1832"/>
    </location>
</feature>
<evidence type="ECO:0000256" key="1">
    <source>
        <dbReference type="ARBA" id="ARBA00004123"/>
    </source>
</evidence>
<evidence type="ECO:0000256" key="5">
    <source>
        <dbReference type="ARBA" id="ARBA00023015"/>
    </source>
</evidence>
<feature type="compositionally biased region" description="Polar residues" evidence="10">
    <location>
        <begin position="1271"/>
        <end position="1290"/>
    </location>
</feature>
<dbReference type="SUPFAM" id="SSF48452">
    <property type="entry name" value="TPR-like"/>
    <property type="match status" value="2"/>
</dbReference>
<dbReference type="Pfam" id="PF00515">
    <property type="entry name" value="TPR_1"/>
    <property type="match status" value="1"/>
</dbReference>
<feature type="compositionally biased region" description="Polar residues" evidence="10">
    <location>
        <begin position="1336"/>
        <end position="1345"/>
    </location>
</feature>
<proteinExistence type="inferred from homology"/>
<evidence type="ECO:0000313" key="12">
    <source>
        <dbReference type="Proteomes" id="UP000054564"/>
    </source>
</evidence>
<feature type="compositionally biased region" description="Basic and acidic residues" evidence="10">
    <location>
        <begin position="194"/>
        <end position="210"/>
    </location>
</feature>
<dbReference type="SMART" id="SM00028">
    <property type="entry name" value="TPR"/>
    <property type="match status" value="10"/>
</dbReference>
<comment type="subcellular location">
    <subcellularLocation>
        <location evidence="1">Nucleus</location>
    </subcellularLocation>
</comment>
<feature type="repeat" description="TPR" evidence="9">
    <location>
        <begin position="434"/>
        <end position="467"/>
    </location>
</feature>
<dbReference type="InterPro" id="IPR019734">
    <property type="entry name" value="TPR_rpt"/>
</dbReference>
<feature type="compositionally biased region" description="Basic and acidic residues" evidence="10">
    <location>
        <begin position="162"/>
        <end position="175"/>
    </location>
</feature>
<feature type="compositionally biased region" description="Polar residues" evidence="10">
    <location>
        <begin position="1548"/>
        <end position="1560"/>
    </location>
</feature>
<feature type="compositionally biased region" description="Pro residues" evidence="10">
    <location>
        <begin position="897"/>
        <end position="910"/>
    </location>
</feature>
<feature type="compositionally biased region" description="Basic residues" evidence="10">
    <location>
        <begin position="176"/>
        <end position="185"/>
    </location>
</feature>
<evidence type="ECO:0000313" key="11">
    <source>
        <dbReference type="EMBL" id="KNE97416.1"/>
    </source>
</evidence>
<dbReference type="EMBL" id="AJIL01000068">
    <property type="protein sequence ID" value="KNE97416.1"/>
    <property type="molecule type" value="Genomic_DNA"/>
</dbReference>
<keyword evidence="6" id="KW-0804">Transcription</keyword>
<keyword evidence="5" id="KW-0805">Transcription regulation</keyword>
<dbReference type="GO" id="GO:0000122">
    <property type="term" value="P:negative regulation of transcription by RNA polymerase II"/>
    <property type="evidence" value="ECO:0007669"/>
    <property type="project" value="TreeGrafter"/>
</dbReference>
<feature type="compositionally biased region" description="Pro residues" evidence="10">
    <location>
        <begin position="1412"/>
        <end position="1427"/>
    </location>
</feature>
<keyword evidence="3" id="KW-0677">Repeat</keyword>
<dbReference type="FunFam" id="1.25.40.10:FF:000078">
    <property type="entry name" value="Transcriptional corepressor Cyc8"/>
    <property type="match status" value="1"/>
</dbReference>
<feature type="compositionally biased region" description="Low complexity" evidence="10">
    <location>
        <begin position="1060"/>
        <end position="1072"/>
    </location>
</feature>
<organism evidence="11 12">
    <name type="scientific">Puccinia striiformis f. sp. tritici PST-78</name>
    <dbReference type="NCBI Taxonomy" id="1165861"/>
    <lineage>
        <taxon>Eukaryota</taxon>
        <taxon>Fungi</taxon>
        <taxon>Dikarya</taxon>
        <taxon>Basidiomycota</taxon>
        <taxon>Pucciniomycotina</taxon>
        <taxon>Pucciniomycetes</taxon>
        <taxon>Pucciniales</taxon>
        <taxon>Pucciniaceae</taxon>
        <taxon>Puccinia</taxon>
    </lineage>
</organism>
<dbReference type="OrthoDB" id="418911at2759"/>
<feature type="compositionally biased region" description="Basic and acidic residues" evidence="10">
    <location>
        <begin position="1076"/>
        <end position="1108"/>
    </location>
</feature>
<dbReference type="InterPro" id="IPR011990">
    <property type="entry name" value="TPR-like_helical_dom_sf"/>
</dbReference>
<keyword evidence="7" id="KW-0539">Nucleus</keyword>
<dbReference type="GO" id="GO:0031490">
    <property type="term" value="F:chromatin DNA binding"/>
    <property type="evidence" value="ECO:0007669"/>
    <property type="project" value="TreeGrafter"/>
</dbReference>
<dbReference type="Proteomes" id="UP000054564">
    <property type="component" value="Unassembled WGS sequence"/>
</dbReference>
<feature type="compositionally biased region" description="Acidic residues" evidence="10">
    <location>
        <begin position="1459"/>
        <end position="1468"/>
    </location>
</feature>
<dbReference type="FunFam" id="1.25.40.10:FF:000403">
    <property type="entry name" value="General transcriptional repressor, putative"/>
    <property type="match status" value="1"/>
</dbReference>
<evidence type="ECO:0000256" key="9">
    <source>
        <dbReference type="PROSITE-ProRule" id="PRU00339"/>
    </source>
</evidence>
<feature type="compositionally biased region" description="Pro residues" evidence="10">
    <location>
        <begin position="127"/>
        <end position="139"/>
    </location>
</feature>
<feature type="repeat" description="TPR" evidence="9">
    <location>
        <begin position="539"/>
        <end position="572"/>
    </location>
</feature>
<dbReference type="Pfam" id="PF13181">
    <property type="entry name" value="TPR_8"/>
    <property type="match status" value="1"/>
</dbReference>
<evidence type="ECO:0000256" key="7">
    <source>
        <dbReference type="ARBA" id="ARBA00023242"/>
    </source>
</evidence>
<feature type="compositionally biased region" description="Acidic residues" evidence="10">
    <location>
        <begin position="1782"/>
        <end position="1791"/>
    </location>
</feature>
<dbReference type="PROSITE" id="PS50005">
    <property type="entry name" value="TPR"/>
    <property type="match status" value="7"/>
</dbReference>
<dbReference type="GO" id="GO:0005634">
    <property type="term" value="C:nucleus"/>
    <property type="evidence" value="ECO:0007669"/>
    <property type="project" value="UniProtKB-SubCell"/>
</dbReference>
<feature type="compositionally biased region" description="Low complexity" evidence="10">
    <location>
        <begin position="260"/>
        <end position="271"/>
    </location>
</feature>
<keyword evidence="4 9" id="KW-0802">TPR repeat</keyword>
<feature type="compositionally biased region" description="Low complexity" evidence="10">
    <location>
        <begin position="1293"/>
        <end position="1314"/>
    </location>
</feature>
<feature type="region of interest" description="Disordered" evidence="10">
    <location>
        <begin position="1"/>
        <end position="401"/>
    </location>
</feature>
<evidence type="ECO:0000256" key="2">
    <source>
        <dbReference type="ARBA" id="ARBA00022491"/>
    </source>
</evidence>
<evidence type="ECO:0000256" key="6">
    <source>
        <dbReference type="ARBA" id="ARBA00023163"/>
    </source>
</evidence>
<evidence type="ECO:0000256" key="3">
    <source>
        <dbReference type="ARBA" id="ARBA00022737"/>
    </source>
</evidence>
<keyword evidence="2" id="KW-0678">Repressor</keyword>
<dbReference type="PANTHER" id="PTHR14017:SF1">
    <property type="entry name" value="LD02225P"/>
    <property type="match status" value="1"/>
</dbReference>
<comment type="caution">
    <text evidence="11">The sequence shown here is derived from an EMBL/GenBank/DDBJ whole genome shotgun (WGS) entry which is preliminary data.</text>
</comment>
<feature type="compositionally biased region" description="Pro residues" evidence="10">
    <location>
        <begin position="1436"/>
        <end position="1448"/>
    </location>
</feature>
<feature type="compositionally biased region" description="Acidic residues" evidence="10">
    <location>
        <begin position="1801"/>
        <end position="1832"/>
    </location>
</feature>
<feature type="compositionally biased region" description="Basic and acidic residues" evidence="10">
    <location>
        <begin position="1720"/>
        <end position="1738"/>
    </location>
</feature>
<dbReference type="InterPro" id="IPR051630">
    <property type="entry name" value="Corepressor-Demethylase"/>
</dbReference>
<feature type="compositionally biased region" description="Pro residues" evidence="10">
    <location>
        <begin position="248"/>
        <end position="259"/>
    </location>
</feature>
<reference evidence="12" key="1">
    <citation type="submission" date="2014-03" db="EMBL/GenBank/DDBJ databases">
        <title>The Genome Sequence of Puccinia striiformis f. sp. tritici PST-78.</title>
        <authorList>
            <consortium name="The Broad Institute Genome Sequencing Platform"/>
            <person name="Cuomo C."/>
            <person name="Hulbert S."/>
            <person name="Chen X."/>
            <person name="Walker B."/>
            <person name="Young S.K."/>
            <person name="Zeng Q."/>
            <person name="Gargeya S."/>
            <person name="Fitzgerald M."/>
            <person name="Haas B."/>
            <person name="Abouelleil A."/>
            <person name="Alvarado L."/>
            <person name="Arachchi H.M."/>
            <person name="Berlin A.M."/>
            <person name="Chapman S.B."/>
            <person name="Goldberg J."/>
            <person name="Griggs A."/>
            <person name="Gujja S."/>
            <person name="Hansen M."/>
            <person name="Howarth C."/>
            <person name="Imamovic A."/>
            <person name="Larimer J."/>
            <person name="McCowan C."/>
            <person name="Montmayeur A."/>
            <person name="Murphy C."/>
            <person name="Neiman D."/>
            <person name="Pearson M."/>
            <person name="Priest M."/>
            <person name="Roberts A."/>
            <person name="Saif S."/>
            <person name="Shea T."/>
            <person name="Sisk P."/>
            <person name="Sykes S."/>
            <person name="Wortman J."/>
            <person name="Nusbaum C."/>
            <person name="Birren B."/>
        </authorList>
    </citation>
    <scope>NUCLEOTIDE SEQUENCE [LARGE SCALE GENOMIC DNA]</scope>
    <source>
        <strain evidence="12">race PST-78</strain>
    </source>
</reference>
<evidence type="ECO:0000256" key="8">
    <source>
        <dbReference type="ARBA" id="ARBA00061082"/>
    </source>
</evidence>
<comment type="similarity">
    <text evidence="8">Belongs to the CYC8/SSN6 family.</text>
</comment>
<feature type="compositionally biased region" description="Polar residues" evidence="10">
    <location>
        <begin position="818"/>
        <end position="831"/>
    </location>
</feature>
<feature type="repeat" description="TPR" evidence="9">
    <location>
        <begin position="719"/>
        <end position="752"/>
    </location>
</feature>
<keyword evidence="12" id="KW-1185">Reference proteome</keyword>
<feature type="compositionally biased region" description="Basic residues" evidence="10">
    <location>
        <begin position="272"/>
        <end position="290"/>
    </location>
</feature>
<dbReference type="Gene3D" id="1.25.40.10">
    <property type="entry name" value="Tetratricopeptide repeat domain"/>
    <property type="match status" value="3"/>
</dbReference>
<accession>A0A0L0VDY4</accession>
<dbReference type="STRING" id="1165861.A0A0L0VDY4"/>